<evidence type="ECO:0000313" key="2">
    <source>
        <dbReference type="Proteomes" id="UP001141327"/>
    </source>
</evidence>
<dbReference type="Proteomes" id="UP001141327">
    <property type="component" value="Unassembled WGS sequence"/>
</dbReference>
<accession>A0ABQ8U3R6</accession>
<reference evidence="1" key="1">
    <citation type="journal article" date="2022" name="bioRxiv">
        <title>Genomics of Preaxostyla Flagellates Illuminates Evolutionary Transitions and the Path Towards Mitochondrial Loss.</title>
        <authorList>
            <person name="Novak L.V.F."/>
            <person name="Treitli S.C."/>
            <person name="Pyrih J."/>
            <person name="Halakuc P."/>
            <person name="Pipaliya S.V."/>
            <person name="Vacek V."/>
            <person name="Brzon O."/>
            <person name="Soukal P."/>
            <person name="Eme L."/>
            <person name="Dacks J.B."/>
            <person name="Karnkowska A."/>
            <person name="Elias M."/>
            <person name="Hampl V."/>
        </authorList>
    </citation>
    <scope>NUCLEOTIDE SEQUENCE</scope>
    <source>
        <strain evidence="1">RCP-MX</strain>
    </source>
</reference>
<gene>
    <name evidence="1" type="ORF">PAPYR_11446</name>
</gene>
<organism evidence="1 2">
    <name type="scientific">Paratrimastix pyriformis</name>
    <dbReference type="NCBI Taxonomy" id="342808"/>
    <lineage>
        <taxon>Eukaryota</taxon>
        <taxon>Metamonada</taxon>
        <taxon>Preaxostyla</taxon>
        <taxon>Paratrimastigidae</taxon>
        <taxon>Paratrimastix</taxon>
    </lineage>
</organism>
<name>A0ABQ8U3R6_9EUKA</name>
<sequence>MYRTISEIVANEMAAAKQSEEAQRLRQYRTSKRRQKLAALRRAKAAAKVQTPITEREVELLRMIEEDDSSACCIELLVDVTRHNGTKEELMERCREHEAYHMTHSCLYRGVREQIARAKVVRSVDEAVGTLKALNARIAKLTAELYPATALDCAARVKTARIPVAEVEMIGFD</sequence>
<comment type="caution">
    <text evidence="1">The sequence shown here is derived from an EMBL/GenBank/DDBJ whole genome shotgun (WGS) entry which is preliminary data.</text>
</comment>
<keyword evidence="2" id="KW-1185">Reference proteome</keyword>
<dbReference type="EMBL" id="JAPMOS010000199">
    <property type="protein sequence ID" value="KAJ4453942.1"/>
    <property type="molecule type" value="Genomic_DNA"/>
</dbReference>
<protein>
    <submittedName>
        <fullName evidence="1">Uncharacterized protein</fullName>
    </submittedName>
</protein>
<evidence type="ECO:0000313" key="1">
    <source>
        <dbReference type="EMBL" id="KAJ4453942.1"/>
    </source>
</evidence>
<proteinExistence type="predicted"/>